<sequence>MICKPKRIHPIGVILTFIKRLKDLVLPAIFILFVGSEGMIKTILTIGFIVLIFALLVGSFFSWMKFTYRIEEGEIRIEYGIFVKKKRYIPIERIQNINESAGIIQRLFKLVKVEIETAGGGMEAEVGLAAIRREDADLIREVVALHKKGNSIQENDEQQVVENTSFRMRVKDLIITGSTSSGVGVVLSAGFALVSQLDDIIPLEEIFSHIHIPEDTSMTIYLLLGIGILIIAWILSMVGVLIKYAFFTVKKVDDDLIITSGLLEKRQSIIPKNRIQAIRVSENVIRQFFGYATVYIESAGGNLENPTSSTMLFPVVKKKLIPQLLSEFTPEFTWQNNFNKLPKRSMRRYLFRAVMPWIIIAIPLCIFFQPWGYFSLLLILLGSLNGYFSYKDAGWSIVDNQLVMRFRKISKTTVFMHKKRMQLIEYRTSFFQKRAKLQTISTTIKAGIAGSRYLLKDVEEEDVRKIEEWYRVEK</sequence>
<dbReference type="GeneID" id="301142811"/>
<keyword evidence="1" id="KW-1133">Transmembrane helix</keyword>
<evidence type="ECO:0000313" key="4">
    <source>
        <dbReference type="Proteomes" id="UP001342826"/>
    </source>
</evidence>
<organism evidence="3 4">
    <name type="scientific">Metabacillus fastidiosus</name>
    <dbReference type="NCBI Taxonomy" id="1458"/>
    <lineage>
        <taxon>Bacteria</taxon>
        <taxon>Bacillati</taxon>
        <taxon>Bacillota</taxon>
        <taxon>Bacilli</taxon>
        <taxon>Bacillales</taxon>
        <taxon>Bacillaceae</taxon>
        <taxon>Metabacillus</taxon>
    </lineage>
</organism>
<dbReference type="PANTHER" id="PTHR34473">
    <property type="entry name" value="UPF0699 TRANSMEMBRANE PROTEIN YDBS"/>
    <property type="match status" value="1"/>
</dbReference>
<dbReference type="EMBL" id="JARTFS010000004">
    <property type="protein sequence ID" value="MED4400488.1"/>
    <property type="molecule type" value="Genomic_DNA"/>
</dbReference>
<dbReference type="InterPro" id="IPR014529">
    <property type="entry name" value="UCP026631"/>
</dbReference>
<feature type="transmembrane region" description="Helical" evidence="1">
    <location>
        <begin position="349"/>
        <end position="367"/>
    </location>
</feature>
<evidence type="ECO:0000259" key="2">
    <source>
        <dbReference type="Pfam" id="PF03703"/>
    </source>
</evidence>
<protein>
    <submittedName>
        <fullName evidence="3">PH domain-containing protein</fullName>
    </submittedName>
</protein>
<feature type="domain" description="YdbS-like PH" evidence="2">
    <location>
        <begin position="248"/>
        <end position="303"/>
    </location>
</feature>
<evidence type="ECO:0000256" key="1">
    <source>
        <dbReference type="SAM" id="Phobius"/>
    </source>
</evidence>
<dbReference type="Pfam" id="PF03703">
    <property type="entry name" value="bPH_2"/>
    <property type="match status" value="3"/>
</dbReference>
<name>A0ABU6NUV2_9BACI</name>
<reference evidence="3 4" key="1">
    <citation type="submission" date="2023-03" db="EMBL/GenBank/DDBJ databases">
        <title>Bacillus Genome Sequencing.</title>
        <authorList>
            <person name="Dunlap C."/>
        </authorList>
    </citation>
    <scope>NUCLEOTIDE SEQUENCE [LARGE SCALE GENOMIC DNA]</scope>
    <source>
        <strain evidence="3 4">NRS-1717</strain>
    </source>
</reference>
<feature type="transmembrane region" description="Helical" evidence="1">
    <location>
        <begin position="46"/>
        <end position="66"/>
    </location>
</feature>
<keyword evidence="4" id="KW-1185">Reference proteome</keyword>
<dbReference type="RefSeq" id="WP_066234416.1">
    <property type="nucleotide sequence ID" value="NZ_JARTFS010000004.1"/>
</dbReference>
<feature type="transmembrane region" description="Helical" evidence="1">
    <location>
        <begin position="173"/>
        <end position="194"/>
    </location>
</feature>
<feature type="transmembrane region" description="Helical" evidence="1">
    <location>
        <begin position="21"/>
        <end position="40"/>
    </location>
</feature>
<evidence type="ECO:0000313" key="3">
    <source>
        <dbReference type="EMBL" id="MED4400488.1"/>
    </source>
</evidence>
<comment type="caution">
    <text evidence="3">The sequence shown here is derived from an EMBL/GenBank/DDBJ whole genome shotgun (WGS) entry which is preliminary data.</text>
</comment>
<feature type="domain" description="YdbS-like PH" evidence="2">
    <location>
        <begin position="390"/>
        <end position="470"/>
    </location>
</feature>
<keyword evidence="1" id="KW-0812">Transmembrane</keyword>
<keyword evidence="1" id="KW-0472">Membrane</keyword>
<accession>A0ABU6NUV2</accession>
<dbReference type="PIRSF" id="PIRSF026631">
    <property type="entry name" value="UCP026631"/>
    <property type="match status" value="1"/>
</dbReference>
<proteinExistence type="predicted"/>
<feature type="domain" description="YdbS-like PH" evidence="2">
    <location>
        <begin position="63"/>
        <end position="141"/>
    </location>
</feature>
<dbReference type="PANTHER" id="PTHR34473:SF2">
    <property type="entry name" value="UPF0699 TRANSMEMBRANE PROTEIN YDBT"/>
    <property type="match status" value="1"/>
</dbReference>
<dbReference type="Proteomes" id="UP001342826">
    <property type="component" value="Unassembled WGS sequence"/>
</dbReference>
<dbReference type="InterPro" id="IPR005182">
    <property type="entry name" value="YdbS-like_PH"/>
</dbReference>
<feature type="transmembrane region" description="Helical" evidence="1">
    <location>
        <begin position="220"/>
        <end position="242"/>
    </location>
</feature>
<gene>
    <name evidence="3" type="ORF">P9271_03970</name>
</gene>